<feature type="domain" description="SpoOB alpha-helical" evidence="5">
    <location>
        <begin position="67"/>
        <end position="118"/>
    </location>
</feature>
<dbReference type="AlphaFoldDB" id="A0A7X3IMJ7"/>
<dbReference type="Proteomes" id="UP000460318">
    <property type="component" value="Unassembled WGS sequence"/>
</dbReference>
<dbReference type="InterPro" id="IPR039506">
    <property type="entry name" value="SPOB_a"/>
</dbReference>
<protein>
    <submittedName>
        <fullName evidence="6">Sporulation protein</fullName>
    </submittedName>
</protein>
<comment type="caution">
    <text evidence="6">The sequence shown here is derived from an EMBL/GenBank/DDBJ whole genome shotgun (WGS) entry which is preliminary data.</text>
</comment>
<dbReference type="GO" id="GO:0000155">
    <property type="term" value="F:phosphorelay sensor kinase activity"/>
    <property type="evidence" value="ECO:0007669"/>
    <property type="project" value="InterPro"/>
</dbReference>
<organism evidence="6 7">
    <name type="scientific">Paenibacillus dendrobii</name>
    <dbReference type="NCBI Taxonomy" id="2691084"/>
    <lineage>
        <taxon>Bacteria</taxon>
        <taxon>Bacillati</taxon>
        <taxon>Bacillota</taxon>
        <taxon>Bacilli</taxon>
        <taxon>Bacillales</taxon>
        <taxon>Paenibacillaceae</taxon>
        <taxon>Paenibacillus</taxon>
    </lineage>
</organism>
<gene>
    <name evidence="6" type="ORF">GRF59_24170</name>
</gene>
<keyword evidence="4" id="KW-0472">Membrane</keyword>
<sequence>MKSWKTLLAIFAISVAIPLYFVIQDKSLIWSIVLVLWVAAVLAGGYKVIARRRDQEQQALLRSFEEAAIRTLNHHRHDWMNDLQILYGYIQLGKIDKAVQCVERIKERMNQESKISKLGIPSLVFYLQSFRTSNSNLELEIAVDQDMQLDKLNPQVGTELAAVIMQTVRAYQYSGKVSWGDTRKLLLSLRQDGSEIIVSFEGDGSMGDPEILKQQIYNVVQGKRMKAEQLHPSQASFQLRVPCEL</sequence>
<name>A0A7X3IMJ7_9BACL</name>
<keyword evidence="2" id="KW-0808">Transferase</keyword>
<dbReference type="EMBL" id="WUBI01000005">
    <property type="protein sequence ID" value="MWV46709.1"/>
    <property type="molecule type" value="Genomic_DNA"/>
</dbReference>
<keyword evidence="7" id="KW-1185">Reference proteome</keyword>
<evidence type="ECO:0000259" key="5">
    <source>
        <dbReference type="Pfam" id="PF14689"/>
    </source>
</evidence>
<feature type="transmembrane region" description="Helical" evidence="4">
    <location>
        <begin position="29"/>
        <end position="49"/>
    </location>
</feature>
<keyword evidence="4" id="KW-1133">Transmembrane helix</keyword>
<dbReference type="Pfam" id="PF14689">
    <property type="entry name" value="SPOB_a"/>
    <property type="match status" value="1"/>
</dbReference>
<proteinExistence type="predicted"/>
<evidence type="ECO:0000256" key="3">
    <source>
        <dbReference type="ARBA" id="ARBA00022777"/>
    </source>
</evidence>
<accession>A0A7X3IMJ7</accession>
<evidence type="ECO:0000313" key="6">
    <source>
        <dbReference type="EMBL" id="MWV46709.1"/>
    </source>
</evidence>
<keyword evidence="1" id="KW-0597">Phosphoprotein</keyword>
<reference evidence="6 7" key="1">
    <citation type="submission" date="2019-12" db="EMBL/GenBank/DDBJ databases">
        <title>Paenibacillus sp. nov., an endophytic bacterium isolated from the stem of Dendrobium.</title>
        <authorList>
            <person name="Zhao R."/>
        </authorList>
    </citation>
    <scope>NUCLEOTIDE SEQUENCE [LARGE SCALE GENOMIC DNA]</scope>
    <source>
        <strain evidence="6 7">HJL G12</strain>
    </source>
</reference>
<dbReference type="Gene3D" id="1.10.287.130">
    <property type="match status" value="1"/>
</dbReference>
<evidence type="ECO:0000256" key="2">
    <source>
        <dbReference type="ARBA" id="ARBA00022679"/>
    </source>
</evidence>
<dbReference type="SUPFAM" id="SSF55890">
    <property type="entry name" value="Sporulation response regulatory protein Spo0B"/>
    <property type="match status" value="1"/>
</dbReference>
<keyword evidence="4" id="KW-0812">Transmembrane</keyword>
<evidence type="ECO:0000313" key="7">
    <source>
        <dbReference type="Proteomes" id="UP000460318"/>
    </source>
</evidence>
<dbReference type="InterPro" id="IPR016120">
    <property type="entry name" value="Sig_transdc_His_kin_SpoOB"/>
</dbReference>
<evidence type="ECO:0000256" key="1">
    <source>
        <dbReference type="ARBA" id="ARBA00022553"/>
    </source>
</evidence>
<evidence type="ECO:0000256" key="4">
    <source>
        <dbReference type="SAM" id="Phobius"/>
    </source>
</evidence>
<feature type="transmembrane region" description="Helical" evidence="4">
    <location>
        <begin position="7"/>
        <end position="23"/>
    </location>
</feature>
<keyword evidence="3" id="KW-0418">Kinase</keyword>